<organism evidence="2 3">
    <name type="scientific">Photobacterium gaetbulicola Gung47</name>
    <dbReference type="NCBI Taxonomy" id="658445"/>
    <lineage>
        <taxon>Bacteria</taxon>
        <taxon>Pseudomonadati</taxon>
        <taxon>Pseudomonadota</taxon>
        <taxon>Gammaproteobacteria</taxon>
        <taxon>Vibrionales</taxon>
        <taxon>Vibrionaceae</taxon>
        <taxon>Photobacterium</taxon>
    </lineage>
</organism>
<dbReference type="STRING" id="658445.H744_2c2997"/>
<gene>
    <name evidence="2" type="ORF">H744_2c2997</name>
</gene>
<protein>
    <submittedName>
        <fullName evidence="2">Uncharacterized protein</fullName>
    </submittedName>
</protein>
<reference evidence="2 3" key="1">
    <citation type="submission" date="2013-05" db="EMBL/GenBank/DDBJ databases">
        <title>Complete genome sequence of the lipase-producing bacterium Photobacterium gaetbulicola Gung47.</title>
        <authorList>
            <person name="Kim Y.-O."/>
        </authorList>
    </citation>
    <scope>NUCLEOTIDE SEQUENCE [LARGE SCALE GENOMIC DNA]</scope>
    <source>
        <strain evidence="2 3">Gung47</strain>
    </source>
</reference>
<proteinExistence type="predicted"/>
<dbReference type="HOGENOM" id="CLU_2181429_0_0_6"/>
<dbReference type="KEGG" id="pgb:H744_2c2997"/>
<evidence type="ECO:0000313" key="2">
    <source>
        <dbReference type="EMBL" id="AJR09648.1"/>
    </source>
</evidence>
<keyword evidence="3" id="KW-1185">Reference proteome</keyword>
<dbReference type="PATRIC" id="fig|658445.3.peg.5054"/>
<name>A0A0C5WR69_9GAMM</name>
<evidence type="ECO:0000313" key="3">
    <source>
        <dbReference type="Proteomes" id="UP000032303"/>
    </source>
</evidence>
<keyword evidence="1" id="KW-1133">Transmembrane helix</keyword>
<keyword evidence="1" id="KW-0472">Membrane</keyword>
<evidence type="ECO:0000256" key="1">
    <source>
        <dbReference type="SAM" id="Phobius"/>
    </source>
</evidence>
<feature type="transmembrane region" description="Helical" evidence="1">
    <location>
        <begin position="33"/>
        <end position="57"/>
    </location>
</feature>
<dbReference type="EMBL" id="CP005974">
    <property type="protein sequence ID" value="AJR09648.1"/>
    <property type="molecule type" value="Genomic_DNA"/>
</dbReference>
<keyword evidence="1" id="KW-0812">Transmembrane</keyword>
<accession>A0A0C5WR69</accession>
<sequence>MLIHAISWWILTIAHRWKILIEQNVAALLKFQVVVFIGLNFKFILLGWFFIRLIVFVDDNCVIYWKLTIIEHIIATQNRDAIVFYLLKIRDVWKPRTGFGSSLKPISIA</sequence>
<dbReference type="AlphaFoldDB" id="A0A0C5WR69"/>
<dbReference type="Proteomes" id="UP000032303">
    <property type="component" value="Chromosome 2"/>
</dbReference>